<evidence type="ECO:0000256" key="1">
    <source>
        <dbReference type="SAM" id="MobiDB-lite"/>
    </source>
</evidence>
<feature type="region of interest" description="Disordered" evidence="1">
    <location>
        <begin position="81"/>
        <end position="119"/>
    </location>
</feature>
<accession>A0A4Z2JBX3</accession>
<feature type="compositionally biased region" description="Polar residues" evidence="1">
    <location>
        <begin position="11"/>
        <end position="21"/>
    </location>
</feature>
<reference evidence="2 3" key="1">
    <citation type="submission" date="2019-03" db="EMBL/GenBank/DDBJ databases">
        <title>First draft genome of Liparis tanakae, snailfish: a comprehensive survey of snailfish specific genes.</title>
        <authorList>
            <person name="Kim W."/>
            <person name="Song I."/>
            <person name="Jeong J.-H."/>
            <person name="Kim D."/>
            <person name="Kim S."/>
            <person name="Ryu S."/>
            <person name="Song J.Y."/>
            <person name="Lee S.K."/>
        </authorList>
    </citation>
    <scope>NUCLEOTIDE SEQUENCE [LARGE SCALE GENOMIC DNA]</scope>
    <source>
        <tissue evidence="2">Muscle</tissue>
    </source>
</reference>
<proteinExistence type="predicted"/>
<feature type="compositionally biased region" description="Basic and acidic residues" evidence="1">
    <location>
        <begin position="84"/>
        <end position="106"/>
    </location>
</feature>
<feature type="region of interest" description="Disordered" evidence="1">
    <location>
        <begin position="1"/>
        <end position="21"/>
    </location>
</feature>
<name>A0A4Z2JBX3_9TELE</name>
<feature type="compositionally biased region" description="Basic and acidic residues" evidence="1">
    <location>
        <begin position="1"/>
        <end position="10"/>
    </location>
</feature>
<dbReference type="Proteomes" id="UP000314294">
    <property type="component" value="Unassembled WGS sequence"/>
</dbReference>
<feature type="region of interest" description="Disordered" evidence="1">
    <location>
        <begin position="146"/>
        <end position="171"/>
    </location>
</feature>
<organism evidence="2 3">
    <name type="scientific">Liparis tanakae</name>
    <name type="common">Tanaka's snailfish</name>
    <dbReference type="NCBI Taxonomy" id="230148"/>
    <lineage>
        <taxon>Eukaryota</taxon>
        <taxon>Metazoa</taxon>
        <taxon>Chordata</taxon>
        <taxon>Craniata</taxon>
        <taxon>Vertebrata</taxon>
        <taxon>Euteleostomi</taxon>
        <taxon>Actinopterygii</taxon>
        <taxon>Neopterygii</taxon>
        <taxon>Teleostei</taxon>
        <taxon>Neoteleostei</taxon>
        <taxon>Acanthomorphata</taxon>
        <taxon>Eupercaria</taxon>
        <taxon>Perciformes</taxon>
        <taxon>Cottioidei</taxon>
        <taxon>Cottales</taxon>
        <taxon>Liparidae</taxon>
        <taxon>Liparis</taxon>
    </lineage>
</organism>
<evidence type="ECO:0000313" key="2">
    <source>
        <dbReference type="EMBL" id="TNN87314.1"/>
    </source>
</evidence>
<evidence type="ECO:0000313" key="3">
    <source>
        <dbReference type="Proteomes" id="UP000314294"/>
    </source>
</evidence>
<comment type="caution">
    <text evidence="2">The sequence shown here is derived from an EMBL/GenBank/DDBJ whole genome shotgun (WGS) entry which is preliminary data.</text>
</comment>
<dbReference type="EMBL" id="SRLO01000011">
    <property type="protein sequence ID" value="TNN87314.1"/>
    <property type="molecule type" value="Genomic_DNA"/>
</dbReference>
<gene>
    <name evidence="2" type="ORF">EYF80_002516</name>
</gene>
<dbReference type="AlphaFoldDB" id="A0A4Z2JBX3"/>
<sequence>MNYFDDKHDISPTTSSASVLTSRGVATLRSTSLPVTSPSFTLVSFSLLTAPPVSSSSSFSSPCWTPPLCQPAQDLNQTLQPEEEEKRRVTHGDAAVEDKSGTRGRVETNMTPQWESNHKPLRTWCPPACVTGDGGGKAKRQRVLETAVGRSGNGESEPAWSAEHHRSTGPL</sequence>
<feature type="compositionally biased region" description="Basic and acidic residues" evidence="1">
    <location>
        <begin position="162"/>
        <end position="171"/>
    </location>
</feature>
<keyword evidence="3" id="KW-1185">Reference proteome</keyword>
<protein>
    <submittedName>
        <fullName evidence="2">Uncharacterized protein</fullName>
    </submittedName>
</protein>